<gene>
    <name evidence="4" type="ORF">KCX74_13570</name>
</gene>
<protein>
    <submittedName>
        <fullName evidence="4">AAA family ATPase</fullName>
    </submittedName>
</protein>
<dbReference type="EMBL" id="JAGSOT010000042">
    <property type="protein sequence ID" value="MBR7797066.1"/>
    <property type="molecule type" value="Genomic_DNA"/>
</dbReference>
<comment type="caution">
    <text evidence="4">The sequence shown here is derived from an EMBL/GenBank/DDBJ whole genome shotgun (WGS) entry which is preliminary data.</text>
</comment>
<evidence type="ECO:0000313" key="4">
    <source>
        <dbReference type="EMBL" id="MBR7797066.1"/>
    </source>
</evidence>
<evidence type="ECO:0000256" key="1">
    <source>
        <dbReference type="SAM" id="Coils"/>
    </source>
</evidence>
<dbReference type="Proteomes" id="UP000675284">
    <property type="component" value="Unassembled WGS sequence"/>
</dbReference>
<keyword evidence="2" id="KW-1133">Transmembrane helix</keyword>
<feature type="transmembrane region" description="Helical" evidence="2">
    <location>
        <begin position="468"/>
        <end position="485"/>
    </location>
</feature>
<dbReference type="PANTHER" id="PTHR41259:SF1">
    <property type="entry name" value="DOUBLE-STRAND BREAK REPAIR RAD50 ATPASE, PUTATIVE-RELATED"/>
    <property type="match status" value="1"/>
</dbReference>
<evidence type="ECO:0000256" key="2">
    <source>
        <dbReference type="SAM" id="Phobius"/>
    </source>
</evidence>
<name>A0A941DX49_9BACI</name>
<dbReference type="Pfam" id="PF13514">
    <property type="entry name" value="AAA_27"/>
    <property type="match status" value="1"/>
</dbReference>
<dbReference type="InterPro" id="IPR038734">
    <property type="entry name" value="YhaN_AAA"/>
</dbReference>
<accession>A0A941DX49</accession>
<dbReference type="PANTHER" id="PTHR41259">
    <property type="entry name" value="DOUBLE-STRAND BREAK REPAIR RAD50 ATPASE, PUTATIVE-RELATED"/>
    <property type="match status" value="1"/>
</dbReference>
<dbReference type="Gene3D" id="3.40.50.300">
    <property type="entry name" value="P-loop containing nucleotide triphosphate hydrolases"/>
    <property type="match status" value="2"/>
</dbReference>
<dbReference type="RefSeq" id="WP_166530599.1">
    <property type="nucleotide sequence ID" value="NZ_JAGSOT010000042.1"/>
</dbReference>
<proteinExistence type="predicted"/>
<feature type="coiled-coil region" evidence="1">
    <location>
        <begin position="181"/>
        <end position="239"/>
    </location>
</feature>
<keyword evidence="2" id="KW-0472">Membrane</keyword>
<evidence type="ECO:0000259" key="3">
    <source>
        <dbReference type="Pfam" id="PF13514"/>
    </source>
</evidence>
<keyword evidence="5" id="KW-1185">Reference proteome</keyword>
<organism evidence="4 5">
    <name type="scientific">Virgibacillus salarius</name>
    <dbReference type="NCBI Taxonomy" id="447199"/>
    <lineage>
        <taxon>Bacteria</taxon>
        <taxon>Bacillati</taxon>
        <taxon>Bacillota</taxon>
        <taxon>Bacilli</taxon>
        <taxon>Bacillales</taxon>
        <taxon>Bacillaceae</taxon>
        <taxon>Virgibacillus</taxon>
    </lineage>
</organism>
<keyword evidence="2" id="KW-0812">Transmembrane</keyword>
<dbReference type="AlphaFoldDB" id="A0A941DX49"/>
<dbReference type="SUPFAM" id="SSF52540">
    <property type="entry name" value="P-loop containing nucleoside triphosphate hydrolases"/>
    <property type="match status" value="1"/>
</dbReference>
<feature type="domain" description="YhaN AAA" evidence="3">
    <location>
        <begin position="1"/>
        <end position="197"/>
    </location>
</feature>
<reference evidence="4" key="1">
    <citation type="submission" date="2021-04" db="EMBL/GenBank/DDBJ databases">
        <title>Isolation and polyphasic classification of algal microorganism.</title>
        <authorList>
            <person name="Wang S."/>
        </authorList>
    </citation>
    <scope>NUCLEOTIDE SEQUENCE</scope>
    <source>
        <strain evidence="4">720a</strain>
    </source>
</reference>
<feature type="coiled-coil region" evidence="1">
    <location>
        <begin position="768"/>
        <end position="795"/>
    </location>
</feature>
<feature type="transmembrane region" description="Helical" evidence="2">
    <location>
        <begin position="491"/>
        <end position="509"/>
    </location>
</feature>
<feature type="coiled-coil region" evidence="1">
    <location>
        <begin position="530"/>
        <end position="574"/>
    </location>
</feature>
<keyword evidence="1" id="KW-0175">Coiled coil</keyword>
<sequence length="980" mass="115938">MKFEQATIFGFGKWVDDTIDFSNQQVTYIYGENESGKSTLHTFILFMLFGLPPKQREFYRPKTSGKMGGRLTVVDKGVRFTIERFHEVRNGAAVCYTADGNEEEEQWLKERLKGMNYAIYQSIFSFSANDLATITTMKEDDLGDVILGIGMTGSTNLYTVEKQLDSKIGELYKPYGKKPAINQQLSNLQQMQERLDKWKKSEGSYRNKKLEAQQIEKELQALRIDLEQETAKRIKLEKKHHAWPIIQEYQAVMERLQHLPEVLAFPESGRERLEKQKELLLPLKSENAVSHENIRRLSETIHSLEERKVNEVIIQEAKDLLADKASYEAYQQENNRLQVALQKQQLHIEKTLENLNISLNEEDLQNTHLSFHTEKHWKHIKNDLDKLDLEKEQLDIERNQLNKQRTILWNQIDTGRENLYPERTIDEWQHQLISVKHSEMLQQINHVQNQRSKDWQYKKLMKERKAKYIVLAAISAALICLLVAITIERNLFLVIAMFVLMTGVGQWFWQKKSIAEIDHMLHSEKPQPSNNVTEKECLELESKLEQQQQLKNEIRSLQEQLKTTEISLLQWEEKQFQHMERYQRIENQMKEQHEQYPFLQEINPTYWPEFFHELKNSIRMSKQLQEYRDRITENQEALEKMSDRISMFLSKVNRDGKGKPIKQQYDWIMHIVEENDETIKQLDFNQQLLQETMENQYNLNEKMKTYEQEMAKLFTIAEVNSEEDFYKKAKIVDEKRTLTNSRAKLESQLSALFKATTWQHYTQEDMDADSLRMELEQTKERISNLEEALEKGRQTLADRNAMITSIEMSEEYSDSIHLIEQDKEKLNQLVKKWAVMKTAKELLLRTKRSYRDKYLSEIIEETSLFFAELTGNRYQKVYPPSQDVPFKVERNDGTRFTIKELSQGTIDQLYVSLRLAISSSMSERHALPFMIDDAFVHFDSIRTQRIINILNRIAKQQQVLVFTCKKEMVEASENKSYIHL</sequence>
<evidence type="ECO:0000313" key="5">
    <source>
        <dbReference type="Proteomes" id="UP000675284"/>
    </source>
</evidence>
<dbReference type="InterPro" id="IPR027417">
    <property type="entry name" value="P-loop_NTPase"/>
</dbReference>